<reference evidence="1" key="1">
    <citation type="submission" date="2020-05" db="EMBL/GenBank/DDBJ databases">
        <authorList>
            <person name="Chiriac C."/>
            <person name="Salcher M."/>
            <person name="Ghai R."/>
            <person name="Kavagutti S V."/>
        </authorList>
    </citation>
    <scope>NUCLEOTIDE SEQUENCE</scope>
</reference>
<protein>
    <submittedName>
        <fullName evidence="1">Unannotated protein</fullName>
    </submittedName>
</protein>
<organism evidence="1">
    <name type="scientific">freshwater metagenome</name>
    <dbReference type="NCBI Taxonomy" id="449393"/>
    <lineage>
        <taxon>unclassified sequences</taxon>
        <taxon>metagenomes</taxon>
        <taxon>ecological metagenomes</taxon>
    </lineage>
</organism>
<dbReference type="EMBL" id="CAFBNE010000010">
    <property type="protein sequence ID" value="CAB4934843.1"/>
    <property type="molecule type" value="Genomic_DNA"/>
</dbReference>
<gene>
    <name evidence="1" type="ORF">UFOPK3772_00497</name>
</gene>
<evidence type="ECO:0000313" key="1">
    <source>
        <dbReference type="EMBL" id="CAB4934843.1"/>
    </source>
</evidence>
<sequence length="354" mass="38014">MIIGRISAGLLSALALTTTITAVPAAAVAPQAPVSRYAHDLGIAPRLQWNSNYGYCGETSFISAGMHFGQYTSQWTARSAASPGVPQTEEESQLLIGVNDIEAAEAMRLQAVAFDSESQRSTRPYLTWVKSMVLRGFPVIIGVFVNMSEFDDALGGESEYDHIVPVLGVGSQSPLSRTDRTYRATDVISFSDNALDGNTSPNSAVFRYRFNAFQKSRSQANDPDGAPYSLRNRPMNYATAVTGVMDPDRVTIPVRLTSSADGEGVQDGDRLVAPPAPRPIDLTATVTIPDSSIGYTVYLYDDFAKVPVRNFNASAPNALQSWAVAPGSGTSWSKTIGIMSDQTRVFRAVPNSAP</sequence>
<proteinExistence type="predicted"/>
<name>A0A6J7IUP2_9ZZZZ</name>
<dbReference type="AlphaFoldDB" id="A0A6J7IUP2"/>
<accession>A0A6J7IUP2</accession>